<sequence length="416" mass="46520">MPRKEPTRKSKRSQTAHGIPILPEASIESQSLPFLEFFERPEAVPRCRSSMDHGHIADFCLTCLEQRVAHEVFTGGCSSQTFMGLALAIERAMDWELLQDPEARPNRELAQAVIGYCGAASVRDPKNALLLCTLGTFRARTIQDAPELAGALADLTNAAKLDPSLIDPAFNIAVVYDYLATQPIPKSTRNRVECLNTAREKYKFVLESWSESSDPNVDKVKARLSALATYQPGDTIEPMFWLTRPMNSWNNYLRGEKVQKGDPLELARFETDDQLVATVIGEVLKENTARKAEQHHTHKGVRRQLTRLLEHLRTGEDPPLQERSVKGKLLEHFTQVAQRDGTMKHEILRAMEFFGETKDVLQELESGIAAEVYSDEGVNQGCGLPSASIAFLARTGPGQPRDAADRIKRLSDMYFT</sequence>
<gene>
    <name evidence="1" type="ORF">CALVIDRAFT_552248</name>
</gene>
<proteinExistence type="predicted"/>
<dbReference type="Proteomes" id="UP000076738">
    <property type="component" value="Unassembled WGS sequence"/>
</dbReference>
<dbReference type="EMBL" id="KV417267">
    <property type="protein sequence ID" value="KZP01139.1"/>
    <property type="molecule type" value="Genomic_DNA"/>
</dbReference>
<dbReference type="OrthoDB" id="10481877at2759"/>
<keyword evidence="2" id="KW-1185">Reference proteome</keyword>
<evidence type="ECO:0000313" key="1">
    <source>
        <dbReference type="EMBL" id="KZP01139.1"/>
    </source>
</evidence>
<dbReference type="AlphaFoldDB" id="A0A167RPL5"/>
<organism evidence="1 2">
    <name type="scientific">Calocera viscosa (strain TUFC12733)</name>
    <dbReference type="NCBI Taxonomy" id="1330018"/>
    <lineage>
        <taxon>Eukaryota</taxon>
        <taxon>Fungi</taxon>
        <taxon>Dikarya</taxon>
        <taxon>Basidiomycota</taxon>
        <taxon>Agaricomycotina</taxon>
        <taxon>Dacrymycetes</taxon>
        <taxon>Dacrymycetales</taxon>
        <taxon>Dacrymycetaceae</taxon>
        <taxon>Calocera</taxon>
    </lineage>
</organism>
<reference evidence="1 2" key="1">
    <citation type="journal article" date="2016" name="Mol. Biol. Evol.">
        <title>Comparative Genomics of Early-Diverging Mushroom-Forming Fungi Provides Insights into the Origins of Lignocellulose Decay Capabilities.</title>
        <authorList>
            <person name="Nagy L.G."/>
            <person name="Riley R."/>
            <person name="Tritt A."/>
            <person name="Adam C."/>
            <person name="Daum C."/>
            <person name="Floudas D."/>
            <person name="Sun H."/>
            <person name="Yadav J.S."/>
            <person name="Pangilinan J."/>
            <person name="Larsson K.H."/>
            <person name="Matsuura K."/>
            <person name="Barry K."/>
            <person name="Labutti K."/>
            <person name="Kuo R."/>
            <person name="Ohm R.A."/>
            <person name="Bhattacharya S.S."/>
            <person name="Shirouzu T."/>
            <person name="Yoshinaga Y."/>
            <person name="Martin F.M."/>
            <person name="Grigoriev I.V."/>
            <person name="Hibbett D.S."/>
        </authorList>
    </citation>
    <scope>NUCLEOTIDE SEQUENCE [LARGE SCALE GENOMIC DNA]</scope>
    <source>
        <strain evidence="1 2">TUFC12733</strain>
    </source>
</reference>
<name>A0A167RPL5_CALVF</name>
<accession>A0A167RPL5</accession>
<protein>
    <submittedName>
        <fullName evidence="1">Uncharacterized protein</fullName>
    </submittedName>
</protein>
<evidence type="ECO:0000313" key="2">
    <source>
        <dbReference type="Proteomes" id="UP000076738"/>
    </source>
</evidence>